<organism evidence="1 2">
    <name type="scientific">Bremerella volcania</name>
    <dbReference type="NCBI Taxonomy" id="2527984"/>
    <lineage>
        <taxon>Bacteria</taxon>
        <taxon>Pseudomonadati</taxon>
        <taxon>Planctomycetota</taxon>
        <taxon>Planctomycetia</taxon>
        <taxon>Pirellulales</taxon>
        <taxon>Pirellulaceae</taxon>
        <taxon>Bremerella</taxon>
    </lineage>
</organism>
<keyword evidence="2" id="KW-1185">Reference proteome</keyword>
<gene>
    <name evidence="1" type="ORF">Pan97_20220</name>
</gene>
<dbReference type="OrthoDB" id="274026at2"/>
<dbReference type="Proteomes" id="UP000318626">
    <property type="component" value="Chromosome"/>
</dbReference>
<sequence>MLDLDHPMSRFIVAVAREDDAILSIARRMTLVSTEAKRELLESANPHFTRMRELQREGWGESTEQTAAIVLLKQQLTHLAEIPSENDFYPYRQGKNCTVCSRPIENLKDYPDMVYCHACIAKIDSGREAVDEAFGLFAI</sequence>
<evidence type="ECO:0000313" key="1">
    <source>
        <dbReference type="EMBL" id="QDU75002.1"/>
    </source>
</evidence>
<dbReference type="RefSeq" id="WP_144972045.1">
    <property type="nucleotide sequence ID" value="NZ_CP036289.1"/>
</dbReference>
<proteinExistence type="predicted"/>
<accession>A0A518C723</accession>
<dbReference type="EMBL" id="CP036289">
    <property type="protein sequence ID" value="QDU75002.1"/>
    <property type="molecule type" value="Genomic_DNA"/>
</dbReference>
<protein>
    <submittedName>
        <fullName evidence="1">Uncharacterized protein</fullName>
    </submittedName>
</protein>
<reference evidence="2" key="1">
    <citation type="submission" date="2019-02" db="EMBL/GenBank/DDBJ databases">
        <title>Deep-cultivation of Planctomycetes and their phenomic and genomic characterization uncovers novel biology.</title>
        <authorList>
            <person name="Wiegand S."/>
            <person name="Jogler M."/>
            <person name="Boedeker C."/>
            <person name="Pinto D."/>
            <person name="Vollmers J."/>
            <person name="Rivas-Marin E."/>
            <person name="Kohn T."/>
            <person name="Peeters S.H."/>
            <person name="Heuer A."/>
            <person name="Rast P."/>
            <person name="Oberbeckmann S."/>
            <person name="Bunk B."/>
            <person name="Jeske O."/>
            <person name="Meyerdierks A."/>
            <person name="Storesund J.E."/>
            <person name="Kallscheuer N."/>
            <person name="Luecker S."/>
            <person name="Lage O.M."/>
            <person name="Pohl T."/>
            <person name="Merkel B.J."/>
            <person name="Hornburger P."/>
            <person name="Mueller R.-W."/>
            <person name="Bruemmer F."/>
            <person name="Labrenz M."/>
            <person name="Spormann A.M."/>
            <person name="Op den Camp H."/>
            <person name="Overmann J."/>
            <person name="Amann R."/>
            <person name="Jetten M.S.M."/>
            <person name="Mascher T."/>
            <person name="Medema M.H."/>
            <person name="Devos D.P."/>
            <person name="Kaster A.-K."/>
            <person name="Ovreas L."/>
            <person name="Rohde M."/>
            <person name="Galperin M.Y."/>
            <person name="Jogler C."/>
        </authorList>
    </citation>
    <scope>NUCLEOTIDE SEQUENCE [LARGE SCALE GENOMIC DNA]</scope>
    <source>
        <strain evidence="2">Pan97</strain>
    </source>
</reference>
<dbReference type="AlphaFoldDB" id="A0A518C723"/>
<dbReference type="KEGG" id="bvo:Pan97_20220"/>
<evidence type="ECO:0000313" key="2">
    <source>
        <dbReference type="Proteomes" id="UP000318626"/>
    </source>
</evidence>
<name>A0A518C723_9BACT</name>